<organism evidence="2 3">
    <name type="scientific">Caulobacter phage CcrBL10</name>
    <dbReference type="NCBI Taxonomy" id="2283269"/>
    <lineage>
        <taxon>Viruses</taxon>
        <taxon>Duplodnaviria</taxon>
        <taxon>Heunggongvirae</taxon>
        <taxon>Uroviricota</taxon>
        <taxon>Caudoviricetes</taxon>
        <taxon>Jeanschmidtviridae</taxon>
        <taxon>Poindextervirus</taxon>
        <taxon>Poindextervirus BL10</taxon>
    </lineage>
</organism>
<gene>
    <name evidence="2" type="ORF">CcrBL10_gp109c</name>
</gene>
<keyword evidence="2" id="KW-0347">Helicase</keyword>
<dbReference type="Pfam" id="PF13604">
    <property type="entry name" value="AAA_30"/>
    <property type="match status" value="1"/>
</dbReference>
<dbReference type="GO" id="GO:0004386">
    <property type="term" value="F:helicase activity"/>
    <property type="evidence" value="ECO:0007669"/>
    <property type="project" value="UniProtKB-KW"/>
</dbReference>
<evidence type="ECO:0000259" key="1">
    <source>
        <dbReference type="Pfam" id="PF13538"/>
    </source>
</evidence>
<dbReference type="InterPro" id="IPR027785">
    <property type="entry name" value="UvrD-like_helicase_C"/>
</dbReference>
<feature type="domain" description="UvrD-like helicase C-terminal" evidence="1">
    <location>
        <begin position="396"/>
        <end position="442"/>
    </location>
</feature>
<evidence type="ECO:0000313" key="3">
    <source>
        <dbReference type="Proteomes" id="UP000258997"/>
    </source>
</evidence>
<dbReference type="Gene3D" id="3.40.50.300">
    <property type="entry name" value="P-loop containing nucleotide triphosphate hydrolases"/>
    <property type="match status" value="2"/>
</dbReference>
<proteinExistence type="predicted"/>
<dbReference type="InterPro" id="IPR027417">
    <property type="entry name" value="P-loop_NTPase"/>
</dbReference>
<keyword evidence="2" id="KW-0067">ATP-binding</keyword>
<evidence type="ECO:0000313" key="2">
    <source>
        <dbReference type="EMBL" id="AXQ68313.1"/>
    </source>
</evidence>
<dbReference type="EMBL" id="MH588544">
    <property type="protein sequence ID" value="AXQ68313.1"/>
    <property type="molecule type" value="Genomic_DNA"/>
</dbReference>
<dbReference type="SUPFAM" id="SSF52540">
    <property type="entry name" value="P-loop containing nucleoside triphosphate hydrolases"/>
    <property type="match status" value="1"/>
</dbReference>
<sequence>MTTLSDQQDKCRKVVVEKIKDGQPLTTMTGFAGSGKSTILPFILDTLGIAPETVAFVAPTGKAAKVMRTKLKAQGYPNTNAGTIHSSIYRAKPAPISQLETDLENHREALSEAMYILAMDGGDPDKDQHIFTQRKLITRLEAELSAAYREDKINFQLNPDSAIQLASLIVVDEASMVGRRMTDDLMEFGVPIFAMGDPGQLPPVEDSAGLLANDPDFFLSEIHRQAKDNPIIHLSTLAREGKDLPYRDYGSGVKVMRRQEYEEVFDFEDRPQFIVGRNKTRWNTNQQLRSEFGFVEYPGERVGPQKGEPLMIRKNVRDNPDLTNGTEVTSIKDVSFTKGDATFMGSFQEESGVEHHDKMMFQGMFEEHFSRTPKGYTAPEQKAWRALKNSIVADWAYAITCHASQGSQWKDVVVIDESGCFRADEDKWLYTAVTRAAETLTVLR</sequence>
<reference evidence="2 3" key="1">
    <citation type="submission" date="2018-07" db="EMBL/GenBank/DDBJ databases">
        <title>Giant CbK-like Caulobacter bacteriophages have genetically divergent genomes.</title>
        <authorList>
            <person name="Wilson K.M."/>
            <person name="Ely B."/>
        </authorList>
    </citation>
    <scope>NUCLEOTIDE SEQUENCE [LARGE SCALE GENOMIC DNA]</scope>
</reference>
<keyword evidence="2" id="KW-0378">Hydrolase</keyword>
<keyword evidence="3" id="KW-1185">Reference proteome</keyword>
<dbReference type="Pfam" id="PF13538">
    <property type="entry name" value="UvrD_C_2"/>
    <property type="match status" value="1"/>
</dbReference>
<keyword evidence="2" id="KW-0547">Nucleotide-binding</keyword>
<protein>
    <submittedName>
        <fullName evidence="2">RecD-like DNA helicase</fullName>
    </submittedName>
</protein>
<name>A0A385E928_9CAUD</name>
<accession>A0A385E928</accession>
<dbReference type="Proteomes" id="UP000258997">
    <property type="component" value="Segment"/>
</dbReference>
<dbReference type="CDD" id="cd18809">
    <property type="entry name" value="SF1_C_RecD"/>
    <property type="match status" value="1"/>
</dbReference>